<proteinExistence type="predicted"/>
<dbReference type="Proteomes" id="UP000660885">
    <property type="component" value="Unassembled WGS sequence"/>
</dbReference>
<comment type="caution">
    <text evidence="2">The sequence shown here is derived from an EMBL/GenBank/DDBJ whole genome shotgun (WGS) entry which is preliminary data.</text>
</comment>
<protein>
    <submittedName>
        <fullName evidence="2">Uncharacterized protein</fullName>
    </submittedName>
</protein>
<keyword evidence="1" id="KW-0472">Membrane</keyword>
<keyword evidence="1" id="KW-1133">Transmembrane helix</keyword>
<evidence type="ECO:0000313" key="2">
    <source>
        <dbReference type="EMBL" id="MBL6077263.1"/>
    </source>
</evidence>
<evidence type="ECO:0000256" key="1">
    <source>
        <dbReference type="SAM" id="Phobius"/>
    </source>
</evidence>
<dbReference type="EMBL" id="JAETWB010000001">
    <property type="protein sequence ID" value="MBL6077263.1"/>
    <property type="molecule type" value="Genomic_DNA"/>
</dbReference>
<dbReference type="RefSeq" id="WP_202830389.1">
    <property type="nucleotide sequence ID" value="NZ_JAETWB010000001.1"/>
</dbReference>
<name>A0ABS1TXT3_9PROT</name>
<gene>
    <name evidence="2" type="ORF">JMJ56_04540</name>
</gene>
<reference evidence="2 3" key="1">
    <citation type="submission" date="2021-01" db="EMBL/GenBank/DDBJ databases">
        <title>Belnapia mucosa sp. nov. and Belnapia arida sp. nov., isolated from the Tabernas Desert (Almeria, Spain).</title>
        <authorList>
            <person name="Molina-Menor E."/>
            <person name="Vidal-Verdu A."/>
            <person name="Calonge A."/>
            <person name="Satari L."/>
            <person name="Pereto J."/>
            <person name="Porcar M."/>
        </authorList>
    </citation>
    <scope>NUCLEOTIDE SEQUENCE [LARGE SCALE GENOMIC DNA]</scope>
    <source>
        <strain evidence="2 3">T18</strain>
    </source>
</reference>
<keyword evidence="1" id="KW-0812">Transmembrane</keyword>
<keyword evidence="3" id="KW-1185">Reference proteome</keyword>
<feature type="transmembrane region" description="Helical" evidence="1">
    <location>
        <begin position="24"/>
        <end position="43"/>
    </location>
</feature>
<accession>A0ABS1TXT3</accession>
<organism evidence="2 3">
    <name type="scientific">Belnapia arida</name>
    <dbReference type="NCBI Taxonomy" id="2804533"/>
    <lineage>
        <taxon>Bacteria</taxon>
        <taxon>Pseudomonadati</taxon>
        <taxon>Pseudomonadota</taxon>
        <taxon>Alphaproteobacteria</taxon>
        <taxon>Acetobacterales</taxon>
        <taxon>Roseomonadaceae</taxon>
        <taxon>Belnapia</taxon>
    </lineage>
</organism>
<evidence type="ECO:0000313" key="3">
    <source>
        <dbReference type="Proteomes" id="UP000660885"/>
    </source>
</evidence>
<sequence>MGALDRSWQQDDAATLVAPLFDRLASLCVGHLAPLSLCLFVAMRTESA</sequence>